<organism evidence="1">
    <name type="scientific">mine drainage metagenome</name>
    <dbReference type="NCBI Taxonomy" id="410659"/>
    <lineage>
        <taxon>unclassified sequences</taxon>
        <taxon>metagenomes</taxon>
        <taxon>ecological metagenomes</taxon>
    </lineage>
</organism>
<name>T1AJQ2_9ZZZZ</name>
<reference evidence="1" key="2">
    <citation type="journal article" date="2014" name="ISME J.">
        <title>Microbial stratification in low pH oxic and suboxic macroscopic growths along an acid mine drainage.</title>
        <authorList>
            <person name="Mendez-Garcia C."/>
            <person name="Mesa V."/>
            <person name="Sprenger R.R."/>
            <person name="Richter M."/>
            <person name="Diez M.S."/>
            <person name="Solano J."/>
            <person name="Bargiela R."/>
            <person name="Golyshina O.V."/>
            <person name="Manteca A."/>
            <person name="Ramos J.L."/>
            <person name="Gallego J.R."/>
            <person name="Llorente I."/>
            <person name="Martins Dos Santos V.A."/>
            <person name="Jensen O.N."/>
            <person name="Pelaez A.I."/>
            <person name="Sanchez J."/>
            <person name="Ferrer M."/>
        </authorList>
    </citation>
    <scope>NUCLEOTIDE SEQUENCE</scope>
</reference>
<evidence type="ECO:0000313" key="1">
    <source>
        <dbReference type="EMBL" id="EQD60781.1"/>
    </source>
</evidence>
<gene>
    <name evidence="1" type="ORF">B1A_09985</name>
</gene>
<protein>
    <submittedName>
        <fullName evidence="1">Uncharacterized protein</fullName>
    </submittedName>
</protein>
<accession>T1AJQ2</accession>
<proteinExistence type="predicted"/>
<dbReference type="AlphaFoldDB" id="T1AJQ2"/>
<sequence>MGLDKKTKRTYRLRSREDFLHSFFFIKPQKNTDIHDLANRLIDIDDVEEVCVTEGSIGYMVKAKFDEKTYENVEKSIASIAGSRYGKFVSAIELKKAMK</sequence>
<comment type="caution">
    <text evidence="1">The sequence shown here is derived from an EMBL/GenBank/DDBJ whole genome shotgun (WGS) entry which is preliminary data.</text>
</comment>
<dbReference type="EMBL" id="AUZX01007109">
    <property type="protein sequence ID" value="EQD60781.1"/>
    <property type="molecule type" value="Genomic_DNA"/>
</dbReference>
<reference evidence="1" key="1">
    <citation type="submission" date="2013-08" db="EMBL/GenBank/DDBJ databases">
        <authorList>
            <person name="Mendez C."/>
            <person name="Richter M."/>
            <person name="Ferrer M."/>
            <person name="Sanchez J."/>
        </authorList>
    </citation>
    <scope>NUCLEOTIDE SEQUENCE</scope>
</reference>